<accession>A0ABU6ZSC6</accession>
<keyword evidence="6" id="KW-0995">Kinetochore</keyword>
<evidence type="ECO:0000256" key="5">
    <source>
        <dbReference type="ARBA" id="ARBA00022776"/>
    </source>
</evidence>
<proteinExistence type="inferred from homology"/>
<dbReference type="Pfam" id="PF05859">
    <property type="entry name" value="Mis12"/>
    <property type="match status" value="1"/>
</dbReference>
<comment type="caution">
    <text evidence="11">The sequence shown here is derived from an EMBL/GenBank/DDBJ whole genome shotgun (WGS) entry which is preliminary data.</text>
</comment>
<keyword evidence="5" id="KW-0498">Mitosis</keyword>
<evidence type="ECO:0000256" key="1">
    <source>
        <dbReference type="ARBA" id="ARBA00004629"/>
    </source>
</evidence>
<comment type="subcellular location">
    <subcellularLocation>
        <location evidence="1">Chromosome</location>
        <location evidence="1">Centromere</location>
        <location evidence="1">Kinetochore</location>
    </subcellularLocation>
</comment>
<dbReference type="PANTHER" id="PTHR14527">
    <property type="entry name" value="PROTEIN MIS12 HOMOLOG"/>
    <property type="match status" value="1"/>
</dbReference>
<name>A0ABU6ZSC6_9FABA</name>
<dbReference type="InterPro" id="IPR008685">
    <property type="entry name" value="Centromere_Mis12"/>
</dbReference>
<evidence type="ECO:0000313" key="12">
    <source>
        <dbReference type="Proteomes" id="UP001341840"/>
    </source>
</evidence>
<feature type="compositionally biased region" description="Basic and acidic residues" evidence="10">
    <location>
        <begin position="31"/>
        <end position="42"/>
    </location>
</feature>
<evidence type="ECO:0000256" key="7">
    <source>
        <dbReference type="ARBA" id="ARBA00023054"/>
    </source>
</evidence>
<evidence type="ECO:0000256" key="10">
    <source>
        <dbReference type="SAM" id="MobiDB-lite"/>
    </source>
</evidence>
<evidence type="ECO:0000256" key="9">
    <source>
        <dbReference type="ARBA" id="ARBA00023328"/>
    </source>
</evidence>
<feature type="region of interest" description="Disordered" evidence="10">
    <location>
        <begin position="19"/>
        <end position="51"/>
    </location>
</feature>
<keyword evidence="3" id="KW-0158">Chromosome</keyword>
<reference evidence="11 12" key="1">
    <citation type="journal article" date="2023" name="Plants (Basel)">
        <title>Bridging the Gap: Combining Genomics and Transcriptomics Approaches to Understand Stylosanthes scabra, an Orphan Legume from the Brazilian Caatinga.</title>
        <authorList>
            <person name="Ferreira-Neto J.R.C."/>
            <person name="da Silva M.D."/>
            <person name="Binneck E."/>
            <person name="de Melo N.F."/>
            <person name="da Silva R.H."/>
            <person name="de Melo A.L.T.M."/>
            <person name="Pandolfi V."/>
            <person name="Bustamante F.O."/>
            <person name="Brasileiro-Vidal A.C."/>
            <person name="Benko-Iseppon A.M."/>
        </authorList>
    </citation>
    <scope>NUCLEOTIDE SEQUENCE [LARGE SCALE GENOMIC DNA]</scope>
    <source>
        <tissue evidence="11">Leaves</tissue>
    </source>
</reference>
<evidence type="ECO:0000313" key="11">
    <source>
        <dbReference type="EMBL" id="MED6224888.1"/>
    </source>
</evidence>
<evidence type="ECO:0000256" key="6">
    <source>
        <dbReference type="ARBA" id="ARBA00022838"/>
    </source>
</evidence>
<dbReference type="PANTHER" id="PTHR14527:SF2">
    <property type="entry name" value="PROTEIN MIS12 HOMOLOG"/>
    <property type="match status" value="1"/>
</dbReference>
<gene>
    <name evidence="11" type="ORF">PIB30_088444</name>
</gene>
<organism evidence="11 12">
    <name type="scientific">Stylosanthes scabra</name>
    <dbReference type="NCBI Taxonomy" id="79078"/>
    <lineage>
        <taxon>Eukaryota</taxon>
        <taxon>Viridiplantae</taxon>
        <taxon>Streptophyta</taxon>
        <taxon>Embryophyta</taxon>
        <taxon>Tracheophyta</taxon>
        <taxon>Spermatophyta</taxon>
        <taxon>Magnoliopsida</taxon>
        <taxon>eudicotyledons</taxon>
        <taxon>Gunneridae</taxon>
        <taxon>Pentapetalae</taxon>
        <taxon>rosids</taxon>
        <taxon>fabids</taxon>
        <taxon>Fabales</taxon>
        <taxon>Fabaceae</taxon>
        <taxon>Papilionoideae</taxon>
        <taxon>50 kb inversion clade</taxon>
        <taxon>dalbergioids sensu lato</taxon>
        <taxon>Dalbergieae</taxon>
        <taxon>Pterocarpus clade</taxon>
        <taxon>Stylosanthes</taxon>
    </lineage>
</organism>
<sequence>MGGPAKPASTHPQCLVYTAVRAKPSSNRGAQDPDRPATRPEPDVSFTGLGPDSGLVKTAPAHVHPYHFESLNLNPQLFVNEVLNTVDDVVDEAFDFFHQEASTKLNSEGSIQRSEDLRKGVDCVRQRIQSVLDNRLAIWEKYCLLHCFAIPQGFRMPITDKSNENGLYPDAPFDLDIDAQLNSLRTRLTEVGKESEVLNREILILEKQSTINAHHINEVVQLYE</sequence>
<dbReference type="EMBL" id="JASCZI010273465">
    <property type="protein sequence ID" value="MED6224888.1"/>
    <property type="molecule type" value="Genomic_DNA"/>
</dbReference>
<evidence type="ECO:0000256" key="4">
    <source>
        <dbReference type="ARBA" id="ARBA00022618"/>
    </source>
</evidence>
<evidence type="ECO:0000256" key="8">
    <source>
        <dbReference type="ARBA" id="ARBA00023306"/>
    </source>
</evidence>
<keyword evidence="7" id="KW-0175">Coiled coil</keyword>
<comment type="similarity">
    <text evidence="2">Belongs to the mis12 family.</text>
</comment>
<keyword evidence="8" id="KW-0131">Cell cycle</keyword>
<evidence type="ECO:0000256" key="2">
    <source>
        <dbReference type="ARBA" id="ARBA00008643"/>
    </source>
</evidence>
<keyword evidence="12" id="KW-1185">Reference proteome</keyword>
<protein>
    <recommendedName>
        <fullName evidence="13">Protein MIS12 homolog</fullName>
    </recommendedName>
</protein>
<dbReference type="Proteomes" id="UP001341840">
    <property type="component" value="Unassembled WGS sequence"/>
</dbReference>
<evidence type="ECO:0000256" key="3">
    <source>
        <dbReference type="ARBA" id="ARBA00022454"/>
    </source>
</evidence>
<evidence type="ECO:0008006" key="13">
    <source>
        <dbReference type="Google" id="ProtNLM"/>
    </source>
</evidence>
<keyword evidence="9" id="KW-0137">Centromere</keyword>
<keyword evidence="4" id="KW-0132">Cell division</keyword>